<reference evidence="1" key="1">
    <citation type="submission" date="2020-10" db="EMBL/GenBank/DDBJ databases">
        <authorList>
            <person name="Kikuchi T."/>
        </authorList>
    </citation>
    <scope>NUCLEOTIDE SEQUENCE</scope>
    <source>
        <strain evidence="1">NKZ352</strain>
    </source>
</reference>
<dbReference type="SUPFAM" id="SSF48371">
    <property type="entry name" value="ARM repeat"/>
    <property type="match status" value="1"/>
</dbReference>
<keyword evidence="2" id="KW-1185">Reference proteome</keyword>
<sequence length="860" mass="99318">MPDVLLKAISTMAFWKNSGSINTDNFVDLYAIYLVFFMESVPHMSHQSKDNLFEKIVDEAIFAFGDHPLRTTALGLLIEISSTRLENNLNMLALTQTKLITAVSKLYQKARQEDYGEMTESAFETVVFVFKNMSNNPQKVQANAVSSMTHLWQNDKIRENPAFQSVLLDFLDRLVFLLNEDYDQDCHRMKKFQLQLLLQYADRGEFISAVSEFRTLCSTLVRRILSEGGEQWIKRVLRSFCQSFYVVILGTPTEIGNDQWIGLERAAKALTALCKECDIWEDLIAKDLELQSLLLVSYNQLRLAIREHALKRDWDLAGKTLSMLSPLITILAKVRPEILKEMLKFLANVLSLCDDNSLISHLTAHMVNLATKYITTATSQEVKEMIAHVDPAWENLSAMQRSNIRAIYASFASFCDRPLRQELLLTVLRDVTSYLIQINTATDGMNVVKLLKDVLYFHEPSVEMVIERRKEFRAVFLSITSVLKSLRDDIETADMTFFLDPFVKIFLTTIKSFNALTPQEHEKYFHKKYQLPCGMSKPEKEALYAYESPEEISEKALGTVDKNPPHFFFAMCETFITILEVILKKFPEYIVQNDYLIDVIDACTAINVNEDVDFKFKRWTKSGWRLILLCMEQQSVKREFYSLFLDRTLKKLCPYLTSYWTFYLNGGLRVTEEDYVQEHLTVGLSRDLSMLLRNLVIAEEGVDPQSNCPVKKIGHCILNGSQELLGIVDTAMREVLSWPDTKVVNNVLLPYRVLMWRSWKLENWPYFQLQVSDLVMLCMSRHRGDEEFLKYQLQPVLVWALELNKDNSLILDVMRKLISCENDGFFDDLITKAEANAPNLSKAVARRVVSFFTRSIVKER</sequence>
<dbReference type="AlphaFoldDB" id="A0A8S1H6K4"/>
<name>A0A8S1H6K4_9PELO</name>
<accession>A0A8S1H6K4</accession>
<protein>
    <submittedName>
        <fullName evidence="1">Uncharacterized protein</fullName>
    </submittedName>
</protein>
<organism evidence="1 2">
    <name type="scientific">Caenorhabditis auriculariae</name>
    <dbReference type="NCBI Taxonomy" id="2777116"/>
    <lineage>
        <taxon>Eukaryota</taxon>
        <taxon>Metazoa</taxon>
        <taxon>Ecdysozoa</taxon>
        <taxon>Nematoda</taxon>
        <taxon>Chromadorea</taxon>
        <taxon>Rhabditida</taxon>
        <taxon>Rhabditina</taxon>
        <taxon>Rhabditomorpha</taxon>
        <taxon>Rhabditoidea</taxon>
        <taxon>Rhabditidae</taxon>
        <taxon>Peloderinae</taxon>
        <taxon>Caenorhabditis</taxon>
    </lineage>
</organism>
<dbReference type="Proteomes" id="UP000835052">
    <property type="component" value="Unassembled WGS sequence"/>
</dbReference>
<gene>
    <name evidence="1" type="ORF">CAUJ_LOCUS7073</name>
</gene>
<evidence type="ECO:0000313" key="1">
    <source>
        <dbReference type="EMBL" id="CAD6191154.1"/>
    </source>
</evidence>
<evidence type="ECO:0000313" key="2">
    <source>
        <dbReference type="Proteomes" id="UP000835052"/>
    </source>
</evidence>
<comment type="caution">
    <text evidence="1">The sequence shown here is derived from an EMBL/GenBank/DDBJ whole genome shotgun (WGS) entry which is preliminary data.</text>
</comment>
<proteinExistence type="predicted"/>
<dbReference type="InterPro" id="IPR016024">
    <property type="entry name" value="ARM-type_fold"/>
</dbReference>
<dbReference type="EMBL" id="CAJGYM010000019">
    <property type="protein sequence ID" value="CAD6191154.1"/>
    <property type="molecule type" value="Genomic_DNA"/>
</dbReference>